<evidence type="ECO:0000259" key="7">
    <source>
        <dbReference type="PROSITE" id="PS50011"/>
    </source>
</evidence>
<dbReference type="Gene3D" id="3.30.1490.80">
    <property type="match status" value="1"/>
</dbReference>
<feature type="transmembrane region" description="Helical" evidence="6">
    <location>
        <begin position="1043"/>
        <end position="1070"/>
    </location>
</feature>
<evidence type="ECO:0000256" key="3">
    <source>
        <dbReference type="ARBA" id="ARBA00022777"/>
    </source>
</evidence>
<keyword evidence="3" id="KW-0418">Kinase</keyword>
<keyword evidence="3" id="KW-0808">Transferase</keyword>
<dbReference type="GO" id="GO:0004363">
    <property type="term" value="F:glutathione synthase activity"/>
    <property type="evidence" value="ECO:0007669"/>
    <property type="project" value="InterPro"/>
</dbReference>
<dbReference type="SUPFAM" id="SSF56059">
    <property type="entry name" value="Glutathione synthetase ATP-binding domain-like"/>
    <property type="match status" value="1"/>
</dbReference>
<dbReference type="Gene3D" id="3.30.200.20">
    <property type="entry name" value="Phosphorylase Kinase, domain 1"/>
    <property type="match status" value="1"/>
</dbReference>
<feature type="transmembrane region" description="Helical" evidence="6">
    <location>
        <begin position="1158"/>
        <end position="1176"/>
    </location>
</feature>
<dbReference type="InterPro" id="IPR011009">
    <property type="entry name" value="Kinase-like_dom_sf"/>
</dbReference>
<dbReference type="PANTHER" id="PTHR47989">
    <property type="entry name" value="OS01G0750732 PROTEIN"/>
    <property type="match status" value="1"/>
</dbReference>
<dbReference type="EMBL" id="HG994364">
    <property type="protein sequence ID" value="CAF2330374.1"/>
    <property type="molecule type" value="Genomic_DNA"/>
</dbReference>
<feature type="transmembrane region" description="Helical" evidence="6">
    <location>
        <begin position="1182"/>
        <end position="1202"/>
    </location>
</feature>
<dbReference type="CDD" id="cd14066">
    <property type="entry name" value="STKc_IRAK"/>
    <property type="match status" value="1"/>
</dbReference>
<dbReference type="GO" id="GO:0005524">
    <property type="term" value="F:ATP binding"/>
    <property type="evidence" value="ECO:0007669"/>
    <property type="project" value="UniProtKB-KW"/>
</dbReference>
<dbReference type="PROSITE" id="PS00109">
    <property type="entry name" value="PROTEIN_KINASE_TYR"/>
    <property type="match status" value="1"/>
</dbReference>
<keyword evidence="6" id="KW-1133">Transmembrane helix</keyword>
<dbReference type="InterPro" id="IPR001245">
    <property type="entry name" value="Ser-Thr/Tyr_kinase_cat_dom"/>
</dbReference>
<keyword evidence="1" id="KW-0723">Serine/threonine-protein kinase</keyword>
<feature type="transmembrane region" description="Helical" evidence="6">
    <location>
        <begin position="965"/>
        <end position="983"/>
    </location>
</feature>
<dbReference type="FunFam" id="3.30.200.20:FF:000162">
    <property type="entry name" value="Adenine nucleotide alpha hydrolase-like domain kinase"/>
    <property type="match status" value="1"/>
</dbReference>
<dbReference type="InterPro" id="IPR008266">
    <property type="entry name" value="Tyr_kinase_AS"/>
</dbReference>
<feature type="domain" description="Protein kinase" evidence="7">
    <location>
        <begin position="386"/>
        <end position="661"/>
    </location>
</feature>
<evidence type="ECO:0000256" key="5">
    <source>
        <dbReference type="SAM" id="MobiDB-lite"/>
    </source>
</evidence>
<feature type="region of interest" description="Disordered" evidence="5">
    <location>
        <begin position="290"/>
        <end position="331"/>
    </location>
</feature>
<dbReference type="PANTHER" id="PTHR47989:SF72">
    <property type="entry name" value="PROTEIN KINASE DOMAIN-CONTAINING PROTEIN"/>
    <property type="match status" value="1"/>
</dbReference>
<feature type="transmembrane region" description="Helical" evidence="6">
    <location>
        <begin position="1090"/>
        <end position="1108"/>
    </location>
</feature>
<dbReference type="FunFam" id="3.30.1490.80:FF:000010">
    <property type="entry name" value="Glutathione synthetase"/>
    <property type="match status" value="1"/>
</dbReference>
<feature type="region of interest" description="Disordered" evidence="5">
    <location>
        <begin position="1241"/>
        <end position="1261"/>
    </location>
</feature>
<feature type="compositionally biased region" description="Basic and acidic residues" evidence="5">
    <location>
        <begin position="318"/>
        <end position="330"/>
    </location>
</feature>
<dbReference type="InterPro" id="IPR005615">
    <property type="entry name" value="Glutathione_synthase"/>
</dbReference>
<dbReference type="SUPFAM" id="SSF56112">
    <property type="entry name" value="Protein kinase-like (PK-like)"/>
    <property type="match status" value="2"/>
</dbReference>
<evidence type="ECO:0000256" key="4">
    <source>
        <dbReference type="ARBA" id="ARBA00022840"/>
    </source>
</evidence>
<dbReference type="GO" id="GO:0004674">
    <property type="term" value="F:protein serine/threonine kinase activity"/>
    <property type="evidence" value="ECO:0007669"/>
    <property type="project" value="UniProtKB-KW"/>
</dbReference>
<evidence type="ECO:0000256" key="2">
    <source>
        <dbReference type="ARBA" id="ARBA00022741"/>
    </source>
</evidence>
<dbReference type="Pfam" id="PF07714">
    <property type="entry name" value="PK_Tyr_Ser-Thr"/>
    <property type="match status" value="1"/>
</dbReference>
<dbReference type="Gene3D" id="1.10.510.10">
    <property type="entry name" value="Transferase(Phosphotransferase) domain 1"/>
    <property type="match status" value="2"/>
</dbReference>
<dbReference type="InterPro" id="IPR014049">
    <property type="entry name" value="Glutathione_synthase_N_euk"/>
</dbReference>
<evidence type="ECO:0000256" key="1">
    <source>
        <dbReference type="ARBA" id="ARBA00022527"/>
    </source>
</evidence>
<organism evidence="8">
    <name type="scientific">Brassica napus</name>
    <name type="common">Rape</name>
    <dbReference type="NCBI Taxonomy" id="3708"/>
    <lineage>
        <taxon>Eukaryota</taxon>
        <taxon>Viridiplantae</taxon>
        <taxon>Streptophyta</taxon>
        <taxon>Embryophyta</taxon>
        <taxon>Tracheophyta</taxon>
        <taxon>Spermatophyta</taxon>
        <taxon>Magnoliopsida</taxon>
        <taxon>eudicotyledons</taxon>
        <taxon>Gunneridae</taxon>
        <taxon>Pentapetalae</taxon>
        <taxon>rosids</taxon>
        <taxon>malvids</taxon>
        <taxon>Brassicales</taxon>
        <taxon>Brassicaceae</taxon>
        <taxon>Brassiceae</taxon>
        <taxon>Brassica</taxon>
    </lineage>
</organism>
<feature type="region of interest" description="Disordered" evidence="5">
    <location>
        <begin position="185"/>
        <end position="237"/>
    </location>
</feature>
<keyword evidence="2" id="KW-0547">Nucleotide-binding</keyword>
<proteinExistence type="predicted"/>
<keyword evidence="4" id="KW-0067">ATP-binding</keyword>
<evidence type="ECO:0000256" key="6">
    <source>
        <dbReference type="SAM" id="Phobius"/>
    </source>
</evidence>
<feature type="transmembrane region" description="Helical" evidence="6">
    <location>
        <begin position="1128"/>
        <end position="1146"/>
    </location>
</feature>
<feature type="compositionally biased region" description="Low complexity" evidence="5">
    <location>
        <begin position="218"/>
        <end position="237"/>
    </location>
</feature>
<dbReference type="PROSITE" id="PS50011">
    <property type="entry name" value="PROTEIN_KINASE_DOM"/>
    <property type="match status" value="1"/>
</dbReference>
<dbReference type="Gene3D" id="3.40.50.620">
    <property type="entry name" value="HUPs"/>
    <property type="match status" value="1"/>
</dbReference>
<dbReference type="FunFam" id="1.10.510.10:FF:000298">
    <property type="entry name" value="Adenine nucleotide alpha hydrolase-like domain kinase"/>
    <property type="match status" value="1"/>
</dbReference>
<gene>
    <name evidence="8" type="ORF">DARMORV10_A10P14120.1</name>
</gene>
<reference evidence="8" key="1">
    <citation type="submission" date="2021-01" db="EMBL/GenBank/DDBJ databases">
        <authorList>
            <consortium name="Genoscope - CEA"/>
            <person name="William W."/>
        </authorList>
    </citation>
    <scope>NUCLEOTIDE SEQUENCE</scope>
</reference>
<dbReference type="AlphaFoldDB" id="A0A817AZD0"/>
<dbReference type="Proteomes" id="UP001295469">
    <property type="component" value="Chromosome A10"/>
</dbReference>
<evidence type="ECO:0000313" key="8">
    <source>
        <dbReference type="EMBL" id="CAF2330374.1"/>
    </source>
</evidence>
<sequence length="1273" mass="141916">MKQKGSRERGVVVGKKVMVAVRASKEIPKAALLWTLTHVVQPGDRVRLLVVVPSNYTSKKIWGFSRFTSDCASGYGRFLAGTDTDRKDDIHESCSQMMFQLHNVYDADKINVRIKIVFASPDGVIAAEAKKSNSNWVILDRGLKYEKKCCMEQLECNLVVIKKSQPKVIRLNLVKNADTAHPQAISTLTSKSARSSRKGKKLREPFVTPASSPDQEGSSSQTTTDMGTTSSISSSDAGASPFLASQVFEGLNPWVSDGNKSFFESDSDSDGDKWSPLSMASSSVTASVVVSPSGDLSKPHTETPRKSRFASVLRLGSSRKEPEAGKEIRNSDTCLNKSVREVVSLSRKPAPGPPPLCSICQHKAPKFGNPPRWFTYGELETATKGFSKGSFLAEGGFGSVHRGTLPDGQIIAVKQYKIASTQGDREFCSEVEVLSCAQHRNVVMLIGLCVEDGKRLLVYEYICNGSLHSHLYGLGKEPLGWSARQKVAVGAARGLRYLHEECRVGCIVHRDMRPNNILLTHDFEPLVGDFGLARWQPEGDKGVETRVIGTFGYLAPEYAQSGQITEKADVYSFGVVLVELITGRKAMDIKRPKGQQCLTEWARPLLQKQAIKELLDPRLMNCYSEQEVYCMALCAYLCIRRDPNSRPRMSQVGDFGLARWQPEGDKGVETRVIGTFGYLAPEYAQRGQITEKADVYSFGVVIVELITGRKAMDIKRPKGQQCLTEWERPLLQKQAIKELLDPRLMNCYSEQEVYCMALCAYLCIRRDPNSRPRMSQVLRMLEGDVFMNPMCLRSLTMESPKPILDFEKFDNGFVQKLVYDALVWSSLHGLVVGDKTYQRSGTVPGVGMMHAPITLLPTPFPESYWNQACEVAPIFNELVDRISLDGKFIQDSLSSAHLKFGTIGVAEHSGTWSCLEKLFSSFKAYEISIPYIWFCYKKTLDVVSLLLGLSAMVLLLLVSTYQFTYWVAIPGCIGVLSSFFLVGTHPLEFFNMMGLKINRWTCYPYYHLTRCIALLTRNSQQANGNDEENPPADPPENPSSSDSSLVCACLVHLLCTLILFFINFSFLLLFKDVMFFVLSFFKHKTVLDSLHALLINSLVIALVFTAIAVSRNDNTATKKPNEKPTVKLFIFGVLFVLYLSFKAYEISIPYSWFCYKKTLDVVSLLLGLSAMVFLLLVSTNQFMYWVAISGCIGVLSSFFLVGTRPLEFFNMMGLKINRWACYPYYHLTRCIALLTRNGQQANGNDEENPPADPPENPSSSCSSLVCACLVHLC</sequence>
<feature type="transmembrane region" description="Helical" evidence="6">
    <location>
        <begin position="939"/>
        <end position="958"/>
    </location>
</feature>
<dbReference type="Pfam" id="PF03917">
    <property type="entry name" value="GSH_synth_ATP"/>
    <property type="match status" value="1"/>
</dbReference>
<dbReference type="InterPro" id="IPR014729">
    <property type="entry name" value="Rossmann-like_a/b/a_fold"/>
</dbReference>
<keyword evidence="6" id="KW-0812">Transmembrane</keyword>
<name>A0A817AZD0_BRANA</name>
<keyword evidence="6" id="KW-0472">Membrane</keyword>
<accession>A0A817AZD0</accession>
<protein>
    <submittedName>
        <fullName evidence="8">(rape) hypothetical protein</fullName>
    </submittedName>
</protein>
<dbReference type="InterPro" id="IPR000719">
    <property type="entry name" value="Prot_kinase_dom"/>
</dbReference>